<protein>
    <recommendedName>
        <fullName evidence="11">G-protein coupled receptors family 1 profile domain-containing protein</fullName>
    </recommendedName>
</protein>
<keyword evidence="5" id="KW-0297">G-protein coupled receptor</keyword>
<evidence type="ECO:0000313" key="13">
    <source>
        <dbReference type="Proteomes" id="UP001159427"/>
    </source>
</evidence>
<name>A0ABN8M3R5_9CNID</name>
<evidence type="ECO:0000256" key="1">
    <source>
        <dbReference type="ARBA" id="ARBA00004651"/>
    </source>
</evidence>
<keyword evidence="4 10" id="KW-1133">Transmembrane helix</keyword>
<evidence type="ECO:0000256" key="8">
    <source>
        <dbReference type="ARBA" id="ARBA00023180"/>
    </source>
</evidence>
<dbReference type="InterPro" id="IPR000276">
    <property type="entry name" value="GPCR_Rhodpsn"/>
</dbReference>
<comment type="subcellular location">
    <subcellularLocation>
        <location evidence="1">Cell membrane</location>
        <topology evidence="1">Multi-pass membrane protein</topology>
    </subcellularLocation>
</comment>
<evidence type="ECO:0000256" key="10">
    <source>
        <dbReference type="SAM" id="Phobius"/>
    </source>
</evidence>
<feature type="domain" description="G-protein coupled receptors family 1 profile" evidence="11">
    <location>
        <begin position="24"/>
        <end position="257"/>
    </location>
</feature>
<evidence type="ECO:0000259" key="11">
    <source>
        <dbReference type="PROSITE" id="PS50262"/>
    </source>
</evidence>
<feature type="transmembrane region" description="Helical" evidence="10">
    <location>
        <begin position="45"/>
        <end position="65"/>
    </location>
</feature>
<keyword evidence="2" id="KW-1003">Cell membrane</keyword>
<keyword evidence="8" id="KW-0325">Glycoprotein</keyword>
<evidence type="ECO:0000313" key="12">
    <source>
        <dbReference type="EMBL" id="CAH3023766.1"/>
    </source>
</evidence>
<dbReference type="Gene3D" id="1.20.1070.10">
    <property type="entry name" value="Rhodopsin 7-helix transmembrane proteins"/>
    <property type="match status" value="1"/>
</dbReference>
<reference evidence="12 13" key="1">
    <citation type="submission" date="2022-05" db="EMBL/GenBank/DDBJ databases">
        <authorList>
            <consortium name="Genoscope - CEA"/>
            <person name="William W."/>
        </authorList>
    </citation>
    <scope>NUCLEOTIDE SEQUENCE [LARGE SCALE GENOMIC DNA]</scope>
</reference>
<dbReference type="Pfam" id="PF00001">
    <property type="entry name" value="7tm_1"/>
    <property type="match status" value="1"/>
</dbReference>
<dbReference type="EMBL" id="CALNXI010000274">
    <property type="protein sequence ID" value="CAH3023766.1"/>
    <property type="molecule type" value="Genomic_DNA"/>
</dbReference>
<dbReference type="PANTHER" id="PTHR24246:SF27">
    <property type="entry name" value="ADENOSINE RECEPTOR, ISOFORM A"/>
    <property type="match status" value="1"/>
</dbReference>
<dbReference type="InterPro" id="IPR017452">
    <property type="entry name" value="GPCR_Rhodpsn_7TM"/>
</dbReference>
<feature type="transmembrane region" description="Helical" evidence="10">
    <location>
        <begin position="158"/>
        <end position="181"/>
    </location>
</feature>
<sequence length="322" mass="36453">MFTKGEAIVWSILFIAEAFAIVAGNLFSIFKFAETGQLYRRSSYLLINLASADILVGACAIPMLVYLIGGQGHLWSANFEPAVEIYVAIDVISGLGSILSLTLVSTERLFATLWPFRHRILTTKTYIAGISFVWFVAFVTTTARMIMRHFLPSVRILFYSSIIILTVCCIVIFVSNVVIWIQVGKRKLFSHYRNAAYQERQLTITLLIVMLISLSAWLPFTILNVVNRFHPFSLSPNLIYCAKLLQYGNSCANVFIYSVRISEFRKTFERICYSMRVDNPDAALLQTQVARLSRETTVLEMGTLPSKLFSKNGEKEKTNVFT</sequence>
<proteinExistence type="predicted"/>
<keyword evidence="3 10" id="KW-0812">Transmembrane</keyword>
<evidence type="ECO:0000256" key="6">
    <source>
        <dbReference type="ARBA" id="ARBA00023136"/>
    </source>
</evidence>
<evidence type="ECO:0000256" key="9">
    <source>
        <dbReference type="ARBA" id="ARBA00023224"/>
    </source>
</evidence>
<dbReference type="PRINTS" id="PR00237">
    <property type="entry name" value="GPCRRHODOPSN"/>
</dbReference>
<dbReference type="SUPFAM" id="SSF81321">
    <property type="entry name" value="Family A G protein-coupled receptor-like"/>
    <property type="match status" value="1"/>
</dbReference>
<evidence type="ECO:0000256" key="3">
    <source>
        <dbReference type="ARBA" id="ARBA00022692"/>
    </source>
</evidence>
<feature type="transmembrane region" description="Helical" evidence="10">
    <location>
        <begin position="12"/>
        <end position="33"/>
    </location>
</feature>
<gene>
    <name evidence="12" type="ORF">PEVE_00020413</name>
</gene>
<keyword evidence="6 10" id="KW-0472">Membrane</keyword>
<feature type="transmembrane region" description="Helical" evidence="10">
    <location>
        <begin position="125"/>
        <end position="146"/>
    </location>
</feature>
<evidence type="ECO:0000256" key="2">
    <source>
        <dbReference type="ARBA" id="ARBA00022475"/>
    </source>
</evidence>
<keyword evidence="9" id="KW-0807">Transducer</keyword>
<accession>A0ABN8M3R5</accession>
<organism evidence="12 13">
    <name type="scientific">Porites evermanni</name>
    <dbReference type="NCBI Taxonomy" id="104178"/>
    <lineage>
        <taxon>Eukaryota</taxon>
        <taxon>Metazoa</taxon>
        <taxon>Cnidaria</taxon>
        <taxon>Anthozoa</taxon>
        <taxon>Hexacorallia</taxon>
        <taxon>Scleractinia</taxon>
        <taxon>Fungiina</taxon>
        <taxon>Poritidae</taxon>
        <taxon>Porites</taxon>
    </lineage>
</organism>
<keyword evidence="7" id="KW-0675">Receptor</keyword>
<evidence type="ECO:0000256" key="4">
    <source>
        <dbReference type="ARBA" id="ARBA00022989"/>
    </source>
</evidence>
<dbReference type="Proteomes" id="UP001159427">
    <property type="component" value="Unassembled WGS sequence"/>
</dbReference>
<keyword evidence="13" id="KW-1185">Reference proteome</keyword>
<evidence type="ECO:0000256" key="7">
    <source>
        <dbReference type="ARBA" id="ARBA00023170"/>
    </source>
</evidence>
<feature type="transmembrane region" description="Helical" evidence="10">
    <location>
        <begin position="202"/>
        <end position="226"/>
    </location>
</feature>
<dbReference type="PANTHER" id="PTHR24246">
    <property type="entry name" value="OLFACTORY RECEPTOR AND ADENOSINE RECEPTOR"/>
    <property type="match status" value="1"/>
</dbReference>
<evidence type="ECO:0000256" key="5">
    <source>
        <dbReference type="ARBA" id="ARBA00023040"/>
    </source>
</evidence>
<comment type="caution">
    <text evidence="12">The sequence shown here is derived from an EMBL/GenBank/DDBJ whole genome shotgun (WGS) entry which is preliminary data.</text>
</comment>
<dbReference type="PROSITE" id="PS50262">
    <property type="entry name" value="G_PROTEIN_RECEP_F1_2"/>
    <property type="match status" value="1"/>
</dbReference>
<feature type="transmembrane region" description="Helical" evidence="10">
    <location>
        <begin position="85"/>
        <end position="104"/>
    </location>
</feature>